<evidence type="ECO:0000259" key="2">
    <source>
        <dbReference type="PROSITE" id="PS51704"/>
    </source>
</evidence>
<evidence type="ECO:0000256" key="1">
    <source>
        <dbReference type="SAM" id="SignalP"/>
    </source>
</evidence>
<dbReference type="PROSITE" id="PS51704">
    <property type="entry name" value="GP_PDE"/>
    <property type="match status" value="1"/>
</dbReference>
<dbReference type="AlphaFoldDB" id="A0A853A9Z9"/>
<dbReference type="SUPFAM" id="SSF51695">
    <property type="entry name" value="PLC-like phosphodiesterases"/>
    <property type="match status" value="1"/>
</dbReference>
<feature type="signal peptide" evidence="1">
    <location>
        <begin position="1"/>
        <end position="29"/>
    </location>
</feature>
<dbReference type="EC" id="3.1.4.46" evidence="3"/>
<dbReference type="GO" id="GO:0006629">
    <property type="term" value="P:lipid metabolic process"/>
    <property type="evidence" value="ECO:0007669"/>
    <property type="project" value="InterPro"/>
</dbReference>
<dbReference type="PROSITE" id="PS50007">
    <property type="entry name" value="PIPLC_X_DOMAIN"/>
    <property type="match status" value="1"/>
</dbReference>
<dbReference type="Pfam" id="PF03009">
    <property type="entry name" value="GDPD"/>
    <property type="match status" value="1"/>
</dbReference>
<accession>A0A853A9Z9</accession>
<gene>
    <name evidence="3" type="ORF">FHU37_004281</name>
</gene>
<dbReference type="EMBL" id="JACBZD010000001">
    <property type="protein sequence ID" value="NYI07338.1"/>
    <property type="molecule type" value="Genomic_DNA"/>
</dbReference>
<dbReference type="InterPro" id="IPR030395">
    <property type="entry name" value="GP_PDE_dom"/>
</dbReference>
<dbReference type="InterPro" id="IPR017946">
    <property type="entry name" value="PLC-like_Pdiesterase_TIM-brl"/>
</dbReference>
<dbReference type="PANTHER" id="PTHR46211">
    <property type="entry name" value="GLYCEROPHOSPHORYL DIESTER PHOSPHODIESTERASE"/>
    <property type="match status" value="1"/>
</dbReference>
<feature type="chain" id="PRO_5032548742" evidence="1">
    <location>
        <begin position="30"/>
        <end position="363"/>
    </location>
</feature>
<evidence type="ECO:0000313" key="4">
    <source>
        <dbReference type="Proteomes" id="UP000567795"/>
    </source>
</evidence>
<evidence type="ECO:0000313" key="3">
    <source>
        <dbReference type="EMBL" id="NYI07338.1"/>
    </source>
</evidence>
<comment type="caution">
    <text evidence="3">The sequence shown here is derived from an EMBL/GenBank/DDBJ whole genome shotgun (WGS) entry which is preliminary data.</text>
</comment>
<dbReference type="Proteomes" id="UP000567795">
    <property type="component" value="Unassembled WGS sequence"/>
</dbReference>
<dbReference type="PANTHER" id="PTHR46211:SF14">
    <property type="entry name" value="GLYCEROPHOSPHODIESTER PHOSPHODIESTERASE"/>
    <property type="match status" value="1"/>
</dbReference>
<feature type="domain" description="GP-PDE" evidence="2">
    <location>
        <begin position="45"/>
        <end position="346"/>
    </location>
</feature>
<dbReference type="Gene3D" id="3.20.20.190">
    <property type="entry name" value="Phosphatidylinositol (PI) phosphodiesterase"/>
    <property type="match status" value="1"/>
</dbReference>
<name>A0A853A9Z9_9ACTN</name>
<reference evidence="3 4" key="1">
    <citation type="submission" date="2020-07" db="EMBL/GenBank/DDBJ databases">
        <title>Sequencing the genomes of 1000 actinobacteria strains.</title>
        <authorList>
            <person name="Klenk H.-P."/>
        </authorList>
    </citation>
    <scope>NUCLEOTIDE SEQUENCE [LARGE SCALE GENOMIC DNA]</scope>
    <source>
        <strain evidence="3 4">DSM 42178</strain>
    </source>
</reference>
<keyword evidence="1" id="KW-0732">Signal</keyword>
<dbReference type="GO" id="GO:0008889">
    <property type="term" value="F:glycerophosphodiester phosphodiesterase activity"/>
    <property type="evidence" value="ECO:0007669"/>
    <property type="project" value="UniProtKB-EC"/>
</dbReference>
<keyword evidence="4" id="KW-1185">Reference proteome</keyword>
<proteinExistence type="predicted"/>
<sequence>MLRTLCRHLTRAAAVAVIVLAGVPGAASAAPQDGEPGDGHGRRAFDVQAHRGGLGLTVESTLPAFARALDLGVSTLELDVQITEDGRAVVTHDRRVDGRKCQDTAPVTPGDPEFPYVGKYVNTLSLAQVRTLDCGSRQLAGYPEQVTVPGARMPLLTEVFALVRERHAYRVGLNIETKVEAGAPEQTAPREQFVQVVAREVRASGLLRQVTIQSFDWGALMRMREVEPRLPLVALTNYDFLQVGQPGASPWLGGIDIDDFGGDPLRAVDSFGAAAFSPVHGFPQNGTITDPAYRPYVTRAMVEQAHALGLEVVPWTVNDTATMEYLIDLGVDGIITDYPDRLREVLADRGYALPKPYPARGRA</sequence>
<protein>
    <submittedName>
        <fullName evidence="3">Glycerophosphoryl diester phosphodiesterase</fullName>
        <ecNumber evidence="3">3.1.4.46</ecNumber>
    </submittedName>
</protein>
<keyword evidence="3" id="KW-0378">Hydrolase</keyword>
<organism evidence="3 4">
    <name type="scientific">Allostreptomyces psammosilenae</name>
    <dbReference type="NCBI Taxonomy" id="1892865"/>
    <lineage>
        <taxon>Bacteria</taxon>
        <taxon>Bacillati</taxon>
        <taxon>Actinomycetota</taxon>
        <taxon>Actinomycetes</taxon>
        <taxon>Kitasatosporales</taxon>
        <taxon>Streptomycetaceae</taxon>
        <taxon>Allostreptomyces</taxon>
    </lineage>
</organism>
<dbReference type="RefSeq" id="WP_179815773.1">
    <property type="nucleotide sequence ID" value="NZ_JACBZD010000001.1"/>
</dbReference>